<feature type="compositionally biased region" description="Basic and acidic residues" evidence="1">
    <location>
        <begin position="56"/>
        <end position="66"/>
    </location>
</feature>
<feature type="compositionally biased region" description="Basic and acidic residues" evidence="1">
    <location>
        <begin position="178"/>
        <end position="187"/>
    </location>
</feature>
<dbReference type="OMA" id="IGHFNRR"/>
<dbReference type="Proteomes" id="UP000001861">
    <property type="component" value="Unassembled WGS sequence"/>
</dbReference>
<dbReference type="InParanoid" id="A8PEN8"/>
<evidence type="ECO:0000313" key="2">
    <source>
        <dbReference type="EMBL" id="EAU80863.1"/>
    </source>
</evidence>
<gene>
    <name evidence="2" type="ORF">CC1G_03039</name>
</gene>
<organism evidence="2 3">
    <name type="scientific">Coprinopsis cinerea (strain Okayama-7 / 130 / ATCC MYA-4618 / FGSC 9003)</name>
    <name type="common">Inky cap fungus</name>
    <name type="synonym">Hormographiella aspergillata</name>
    <dbReference type="NCBI Taxonomy" id="240176"/>
    <lineage>
        <taxon>Eukaryota</taxon>
        <taxon>Fungi</taxon>
        <taxon>Dikarya</taxon>
        <taxon>Basidiomycota</taxon>
        <taxon>Agaricomycotina</taxon>
        <taxon>Agaricomycetes</taxon>
        <taxon>Agaricomycetidae</taxon>
        <taxon>Agaricales</taxon>
        <taxon>Agaricineae</taxon>
        <taxon>Psathyrellaceae</taxon>
        <taxon>Coprinopsis</taxon>
    </lineage>
</organism>
<dbReference type="eggNOG" id="ENOG502S71P">
    <property type="taxonomic scope" value="Eukaryota"/>
</dbReference>
<proteinExistence type="predicted"/>
<evidence type="ECO:0000313" key="3">
    <source>
        <dbReference type="Proteomes" id="UP000001861"/>
    </source>
</evidence>
<dbReference type="AlphaFoldDB" id="A8PEN8"/>
<dbReference type="VEuPathDB" id="FungiDB:CC1G_03039"/>
<evidence type="ECO:0008006" key="4">
    <source>
        <dbReference type="Google" id="ProtNLM"/>
    </source>
</evidence>
<comment type="caution">
    <text evidence="2">The sequence shown here is derived from an EMBL/GenBank/DDBJ whole genome shotgun (WGS) entry which is preliminary data.</text>
</comment>
<feature type="compositionally biased region" description="Basic residues" evidence="1">
    <location>
        <begin position="1"/>
        <end position="10"/>
    </location>
</feature>
<feature type="compositionally biased region" description="Basic residues" evidence="1">
    <location>
        <begin position="121"/>
        <end position="131"/>
    </location>
</feature>
<sequence length="238" mass="26661">MPHKKAKRSARTQDKAQKGTDWAPGKDSIANEAIPKSAQRILNAVQIREEFKARKRKLEEEQEAKANAKKRKKTELKILPGESIQHFNRRVEDDLRPLVKSAMESGRAVVRKALREEQERKKAKSKSKSKSKTPEPSEPPTPKPAPPKDKHADRPKEFAVASTSAPKRLNDIAQAPPELKKLPRGADKLVGGTSSSKTDGVLSMAQKAMMEQERLKAIARYRELKAMRRPPLLSESAK</sequence>
<name>A8PEN8_COPC7</name>
<keyword evidence="3" id="KW-1185">Reference proteome</keyword>
<evidence type="ECO:0000256" key="1">
    <source>
        <dbReference type="SAM" id="MobiDB-lite"/>
    </source>
</evidence>
<feature type="region of interest" description="Disordered" evidence="1">
    <location>
        <begin position="56"/>
        <end position="77"/>
    </location>
</feature>
<protein>
    <recommendedName>
        <fullName evidence="4">Coiled-coil domain-containing protein 137</fullName>
    </recommendedName>
</protein>
<reference evidence="2 3" key="1">
    <citation type="journal article" date="2010" name="Proc. Natl. Acad. Sci. U.S.A.">
        <title>Insights into evolution of multicellular fungi from the assembled chromosomes of the mushroom Coprinopsis cinerea (Coprinus cinereus).</title>
        <authorList>
            <person name="Stajich J.E."/>
            <person name="Wilke S.K."/>
            <person name="Ahren D."/>
            <person name="Au C.H."/>
            <person name="Birren B.W."/>
            <person name="Borodovsky M."/>
            <person name="Burns C."/>
            <person name="Canback B."/>
            <person name="Casselton L.A."/>
            <person name="Cheng C.K."/>
            <person name="Deng J."/>
            <person name="Dietrich F.S."/>
            <person name="Fargo D.C."/>
            <person name="Farman M.L."/>
            <person name="Gathman A.C."/>
            <person name="Goldberg J."/>
            <person name="Guigo R."/>
            <person name="Hoegger P.J."/>
            <person name="Hooker J.B."/>
            <person name="Huggins A."/>
            <person name="James T.Y."/>
            <person name="Kamada T."/>
            <person name="Kilaru S."/>
            <person name="Kodira C."/>
            <person name="Kues U."/>
            <person name="Kupfer D."/>
            <person name="Kwan H.S."/>
            <person name="Lomsadze A."/>
            <person name="Li W."/>
            <person name="Lilly W.W."/>
            <person name="Ma L.J."/>
            <person name="Mackey A.J."/>
            <person name="Manning G."/>
            <person name="Martin F."/>
            <person name="Muraguchi H."/>
            <person name="Natvig D.O."/>
            <person name="Palmerini H."/>
            <person name="Ramesh M.A."/>
            <person name="Rehmeyer C.J."/>
            <person name="Roe B.A."/>
            <person name="Shenoy N."/>
            <person name="Stanke M."/>
            <person name="Ter-Hovhannisyan V."/>
            <person name="Tunlid A."/>
            <person name="Velagapudi R."/>
            <person name="Vision T.J."/>
            <person name="Zeng Q."/>
            <person name="Zolan M.E."/>
            <person name="Pukkila P.J."/>
        </authorList>
    </citation>
    <scope>NUCLEOTIDE SEQUENCE [LARGE SCALE GENOMIC DNA]</scope>
    <source>
        <strain evidence="3">Okayama-7 / 130 / ATCC MYA-4618 / FGSC 9003</strain>
    </source>
</reference>
<dbReference type="OrthoDB" id="5876637at2759"/>
<feature type="region of interest" description="Disordered" evidence="1">
    <location>
        <begin position="101"/>
        <end position="202"/>
    </location>
</feature>
<feature type="compositionally biased region" description="Pro residues" evidence="1">
    <location>
        <begin position="136"/>
        <end position="145"/>
    </location>
</feature>
<dbReference type="GeneID" id="6017463"/>
<dbReference type="STRING" id="240176.A8PEN8"/>
<dbReference type="RefSeq" id="XP_001840810.1">
    <property type="nucleotide sequence ID" value="XM_001840758.1"/>
</dbReference>
<dbReference type="KEGG" id="cci:CC1G_03039"/>
<feature type="compositionally biased region" description="Basic and acidic residues" evidence="1">
    <location>
        <begin position="146"/>
        <end position="157"/>
    </location>
</feature>
<feature type="region of interest" description="Disordered" evidence="1">
    <location>
        <begin position="1"/>
        <end position="31"/>
    </location>
</feature>
<accession>A8PEN8</accession>
<dbReference type="EMBL" id="AACS02000008">
    <property type="protein sequence ID" value="EAU80863.1"/>
    <property type="molecule type" value="Genomic_DNA"/>
</dbReference>